<keyword evidence="1" id="KW-0472">Membrane</keyword>
<sequence length="160" mass="16807">MAVPNFNIVLALIGGALLALMIKLNSALAFFTSPVAASWTAHLVGTIIALLLMAIVSKTIQPKAVNINQSVTNVSAPLWSYLGGIPGALVVMLAAVTVNSELGLAGTLVLGLLGQVCFGLTCDYFGLFGVMKKELKRDQLFTILPILAGSFLIIFFRGTV</sequence>
<organism evidence="2 3">
    <name type="scientific">Photobacterium frigidiphilum</name>
    <dbReference type="NCBI Taxonomy" id="264736"/>
    <lineage>
        <taxon>Bacteria</taxon>
        <taxon>Pseudomonadati</taxon>
        <taxon>Pseudomonadota</taxon>
        <taxon>Gammaproteobacteria</taxon>
        <taxon>Vibrionales</taxon>
        <taxon>Vibrionaceae</taxon>
        <taxon>Photobacterium</taxon>
    </lineage>
</organism>
<feature type="transmembrane region" description="Helical" evidence="1">
    <location>
        <begin position="104"/>
        <end position="128"/>
    </location>
</feature>
<dbReference type="Proteomes" id="UP000240987">
    <property type="component" value="Unassembled WGS sequence"/>
</dbReference>
<keyword evidence="1" id="KW-0812">Transmembrane</keyword>
<accession>A0A2T3J8G9</accession>
<dbReference type="PANTHER" id="PTHR34821:SF2">
    <property type="entry name" value="INNER MEMBRANE PROTEIN YDCZ"/>
    <property type="match status" value="1"/>
</dbReference>
<feature type="transmembrane region" description="Helical" evidence="1">
    <location>
        <begin position="78"/>
        <end position="98"/>
    </location>
</feature>
<feature type="transmembrane region" description="Helical" evidence="1">
    <location>
        <begin position="140"/>
        <end position="158"/>
    </location>
</feature>
<evidence type="ECO:0000313" key="2">
    <source>
        <dbReference type="EMBL" id="PSU45090.1"/>
    </source>
</evidence>
<feature type="transmembrane region" description="Helical" evidence="1">
    <location>
        <begin position="39"/>
        <end position="57"/>
    </location>
</feature>
<dbReference type="PANTHER" id="PTHR34821">
    <property type="entry name" value="INNER MEMBRANE PROTEIN YDCZ"/>
    <property type="match status" value="1"/>
</dbReference>
<evidence type="ECO:0000313" key="3">
    <source>
        <dbReference type="Proteomes" id="UP000240987"/>
    </source>
</evidence>
<dbReference type="AlphaFoldDB" id="A0A2T3J8G9"/>
<name>A0A2T3J8G9_9GAMM</name>
<protein>
    <recommendedName>
        <fullName evidence="4">EamA-like transporter family protein</fullName>
    </recommendedName>
</protein>
<dbReference type="Pfam" id="PF04657">
    <property type="entry name" value="DMT_YdcZ"/>
    <property type="match status" value="1"/>
</dbReference>
<dbReference type="InterPro" id="IPR006750">
    <property type="entry name" value="YdcZ"/>
</dbReference>
<evidence type="ECO:0000256" key="1">
    <source>
        <dbReference type="SAM" id="Phobius"/>
    </source>
</evidence>
<dbReference type="RefSeq" id="WP_107245070.1">
    <property type="nucleotide sequence ID" value="NZ_PYMJ01000036.1"/>
</dbReference>
<dbReference type="OrthoDB" id="4244824at2"/>
<dbReference type="EMBL" id="PYMJ01000036">
    <property type="protein sequence ID" value="PSU45090.1"/>
    <property type="molecule type" value="Genomic_DNA"/>
</dbReference>
<reference evidence="2 3" key="1">
    <citation type="submission" date="2018-01" db="EMBL/GenBank/DDBJ databases">
        <title>Whole genome sequencing of Histamine producing bacteria.</title>
        <authorList>
            <person name="Butler K."/>
        </authorList>
    </citation>
    <scope>NUCLEOTIDE SEQUENCE [LARGE SCALE GENOMIC DNA]</scope>
    <source>
        <strain evidence="2 3">JCM 12947</strain>
    </source>
</reference>
<comment type="caution">
    <text evidence="2">The sequence shown here is derived from an EMBL/GenBank/DDBJ whole genome shotgun (WGS) entry which is preliminary data.</text>
</comment>
<evidence type="ECO:0008006" key="4">
    <source>
        <dbReference type="Google" id="ProtNLM"/>
    </source>
</evidence>
<keyword evidence="3" id="KW-1185">Reference proteome</keyword>
<proteinExistence type="predicted"/>
<gene>
    <name evidence="2" type="ORF">C9J12_24310</name>
</gene>
<keyword evidence="1" id="KW-1133">Transmembrane helix</keyword>
<dbReference type="GO" id="GO:0005886">
    <property type="term" value="C:plasma membrane"/>
    <property type="evidence" value="ECO:0007669"/>
    <property type="project" value="TreeGrafter"/>
</dbReference>